<proteinExistence type="predicted"/>
<evidence type="ECO:0000256" key="1">
    <source>
        <dbReference type="SAM" id="Coils"/>
    </source>
</evidence>
<sequence>MSTQASQIEALQAEVKSLKHKTSALINNLAYLAQVIKSRGLMRGGFKQHYTLFQLLDDPTTLILERCPVDKEDPDESHSDDSIYPDVKLLYAFTYNRFEDYRDLETELEKKLDELNQEKPRAIYSKKIITLIDMLPQDIIEILKSWTTPLY</sequence>
<evidence type="ECO:0000313" key="3">
    <source>
        <dbReference type="Proteomes" id="UP000593702"/>
    </source>
</evidence>
<keyword evidence="1" id="KW-0175">Coiled coil</keyword>
<reference evidence="2 3" key="1">
    <citation type="submission" date="2015-04" db="EMBL/GenBank/DDBJ databases">
        <title>Diachasmimorpha longicaudata entomopoxvirus genome.</title>
        <authorList>
            <person name="Coffman K.A."/>
            <person name="Burke G.R."/>
        </authorList>
    </citation>
    <scope>NUCLEOTIDE SEQUENCE [LARGE SCALE GENOMIC DNA]</scope>
</reference>
<gene>
    <name evidence="2" type="ORF">DLEV_185</name>
</gene>
<dbReference type="Proteomes" id="UP000593702">
    <property type="component" value="Segment"/>
</dbReference>
<name>A0A7R5WP24_9POXV</name>
<feature type="coiled-coil region" evidence="1">
    <location>
        <begin position="1"/>
        <end position="28"/>
    </location>
</feature>
<protein>
    <submittedName>
        <fullName evidence="2">Uncharacterized protein</fullName>
    </submittedName>
</protein>
<dbReference type="EMBL" id="KR095315">
    <property type="protein sequence ID" value="AKS26476.1"/>
    <property type="molecule type" value="Genomic_DNA"/>
</dbReference>
<accession>A0A7R5WP24</accession>
<keyword evidence="3" id="KW-1185">Reference proteome</keyword>
<evidence type="ECO:0000313" key="2">
    <source>
        <dbReference type="EMBL" id="AKS26476.1"/>
    </source>
</evidence>
<organism evidence="2 3">
    <name type="scientific">Diachasmimorpha longicaudata entomopoxvirus</name>
    <dbReference type="NCBI Taxonomy" id="109981"/>
    <lineage>
        <taxon>Viruses</taxon>
        <taxon>Varidnaviria</taxon>
        <taxon>Bamfordvirae</taxon>
        <taxon>Nucleocytoviricota</taxon>
        <taxon>Pokkesviricetes</taxon>
        <taxon>Chitovirales</taxon>
        <taxon>Poxviridae</taxon>
        <taxon>Entomopoxvirinae</taxon>
        <taxon>Epsilonentomopoxvirus</taxon>
        <taxon>Epsilonentomopoxvirus dlongicaudata</taxon>
        <taxon>Diachasmimorpha entomopoxvirus</taxon>
    </lineage>
</organism>